<dbReference type="EMBL" id="JBHSWV010000536">
    <property type="protein sequence ID" value="MFC6768358.1"/>
    <property type="molecule type" value="Genomic_DNA"/>
</dbReference>
<dbReference type="InterPro" id="IPR004013">
    <property type="entry name" value="PHP_dom"/>
</dbReference>
<dbReference type="Pfam" id="PF02811">
    <property type="entry name" value="PHP"/>
    <property type="match status" value="1"/>
</dbReference>
<dbReference type="PANTHER" id="PTHR42924">
    <property type="entry name" value="EXONUCLEASE"/>
    <property type="match status" value="1"/>
</dbReference>
<protein>
    <submittedName>
        <fullName evidence="2">PHP domain-containing protein</fullName>
    </submittedName>
</protein>
<evidence type="ECO:0000313" key="3">
    <source>
        <dbReference type="Proteomes" id="UP001596383"/>
    </source>
</evidence>
<name>A0ABD5STB5_9EURY</name>
<evidence type="ECO:0000259" key="1">
    <source>
        <dbReference type="SMART" id="SM00481"/>
    </source>
</evidence>
<dbReference type="Gene3D" id="3.20.20.140">
    <property type="entry name" value="Metal-dependent hydrolases"/>
    <property type="match status" value="1"/>
</dbReference>
<dbReference type="Gene3D" id="1.10.150.650">
    <property type="match status" value="1"/>
</dbReference>
<dbReference type="Proteomes" id="UP001596383">
    <property type="component" value="Unassembled WGS sequence"/>
</dbReference>
<dbReference type="InterPro" id="IPR016195">
    <property type="entry name" value="Pol/histidinol_Pase-like"/>
</dbReference>
<dbReference type="InterPro" id="IPR052018">
    <property type="entry name" value="PHP_domain"/>
</dbReference>
<feature type="domain" description="Polymerase/histidinol phosphatase N-terminal" evidence="1">
    <location>
        <begin position="4"/>
        <end position="67"/>
    </location>
</feature>
<proteinExistence type="predicted"/>
<keyword evidence="3" id="KW-1185">Reference proteome</keyword>
<dbReference type="AlphaFoldDB" id="A0ABD5STB5"/>
<dbReference type="InterPro" id="IPR003141">
    <property type="entry name" value="Pol/His_phosphatase_N"/>
</dbReference>
<sequence length="270" mass="29547">MPYADLHVHTTRSDGSLALEAVPDAARRGGVDVVAVTDHDRVQPFDGPVVEREGVTLVHGIELRVETTGGEASDARRSGGGQRIDLLGYGLEPSADLEAILERIQENRIERGRAIVDCVESRLGIDLDVTIDGGFGRPHIARAIDAHPETEYDYQGAFDRVIGSGCPCYVPRDVPSFERGQAALAESCRLVSLAHPLRYRDPENALTHAAELDAVELHYPYGREVDRESVERAIERYDLLATGGSDAHDERLGVDGLSRRAYEELELVAE</sequence>
<comment type="caution">
    <text evidence="2">The sequence shown here is derived from an EMBL/GenBank/DDBJ whole genome shotgun (WGS) entry which is preliminary data.</text>
</comment>
<dbReference type="SMART" id="SM00481">
    <property type="entry name" value="POLIIIAc"/>
    <property type="match status" value="1"/>
</dbReference>
<dbReference type="SUPFAM" id="SSF89550">
    <property type="entry name" value="PHP domain-like"/>
    <property type="match status" value="1"/>
</dbReference>
<gene>
    <name evidence="2" type="ORF">ACFQE6_26145</name>
</gene>
<reference evidence="2 3" key="1">
    <citation type="journal article" date="2019" name="Int. J. Syst. Evol. Microbiol.">
        <title>The Global Catalogue of Microorganisms (GCM) 10K type strain sequencing project: providing services to taxonomists for standard genome sequencing and annotation.</title>
        <authorList>
            <consortium name="The Broad Institute Genomics Platform"/>
            <consortium name="The Broad Institute Genome Sequencing Center for Infectious Disease"/>
            <person name="Wu L."/>
            <person name="Ma J."/>
        </authorList>
    </citation>
    <scope>NUCLEOTIDE SEQUENCE [LARGE SCALE GENOMIC DNA]</scope>
    <source>
        <strain evidence="2 3">LMG 29247</strain>
    </source>
</reference>
<evidence type="ECO:0000313" key="2">
    <source>
        <dbReference type="EMBL" id="MFC6768358.1"/>
    </source>
</evidence>
<accession>A0ABD5STB5</accession>
<dbReference type="RefSeq" id="WP_273741146.1">
    <property type="nucleotide sequence ID" value="NZ_JAQIVI010000536.1"/>
</dbReference>
<dbReference type="PANTHER" id="PTHR42924:SF18">
    <property type="entry name" value="POLYMERASE_HISTIDINOL PHOSPHATASE N-TERMINAL DOMAIN-CONTAINING PROTEIN"/>
    <property type="match status" value="1"/>
</dbReference>
<organism evidence="2 3">
    <name type="scientific">Natrinema soli</name>
    <dbReference type="NCBI Taxonomy" id="1930624"/>
    <lineage>
        <taxon>Archaea</taxon>
        <taxon>Methanobacteriati</taxon>
        <taxon>Methanobacteriota</taxon>
        <taxon>Stenosarchaea group</taxon>
        <taxon>Halobacteria</taxon>
        <taxon>Halobacteriales</taxon>
        <taxon>Natrialbaceae</taxon>
        <taxon>Natrinema</taxon>
    </lineage>
</organism>